<feature type="compositionally biased region" description="Low complexity" evidence="1">
    <location>
        <begin position="32"/>
        <end position="43"/>
    </location>
</feature>
<feature type="non-terminal residue" evidence="3">
    <location>
        <position position="1"/>
    </location>
</feature>
<feature type="transmembrane region" description="Helical" evidence="2">
    <location>
        <begin position="1050"/>
        <end position="1070"/>
    </location>
</feature>
<keyword evidence="2" id="KW-0472">Membrane</keyword>
<evidence type="ECO:0000313" key="4">
    <source>
        <dbReference type="Proteomes" id="UP000738359"/>
    </source>
</evidence>
<dbReference type="AlphaFoldDB" id="A0A9P6LWC8"/>
<evidence type="ECO:0000256" key="2">
    <source>
        <dbReference type="SAM" id="Phobius"/>
    </source>
</evidence>
<name>A0A9P6LWC8_MORAP</name>
<gene>
    <name evidence="3" type="ORF">BGZ70_003263</name>
</gene>
<organism evidence="3 4">
    <name type="scientific">Mortierella alpina</name>
    <name type="common">Oleaginous fungus</name>
    <name type="synonym">Mortierella renispora</name>
    <dbReference type="NCBI Taxonomy" id="64518"/>
    <lineage>
        <taxon>Eukaryota</taxon>
        <taxon>Fungi</taxon>
        <taxon>Fungi incertae sedis</taxon>
        <taxon>Mucoromycota</taxon>
        <taxon>Mortierellomycotina</taxon>
        <taxon>Mortierellomycetes</taxon>
        <taxon>Mortierellales</taxon>
        <taxon>Mortierellaceae</taxon>
        <taxon>Mortierella</taxon>
    </lineage>
</organism>
<feature type="transmembrane region" description="Helical" evidence="2">
    <location>
        <begin position="989"/>
        <end position="1009"/>
    </location>
</feature>
<feature type="region of interest" description="Disordered" evidence="1">
    <location>
        <begin position="27"/>
        <end position="70"/>
    </location>
</feature>
<dbReference type="OrthoDB" id="2431957at2759"/>
<feature type="compositionally biased region" description="Polar residues" evidence="1">
    <location>
        <begin position="273"/>
        <end position="289"/>
    </location>
</feature>
<feature type="region of interest" description="Disordered" evidence="1">
    <location>
        <begin position="270"/>
        <end position="292"/>
    </location>
</feature>
<feature type="transmembrane region" description="Helical" evidence="2">
    <location>
        <begin position="1021"/>
        <end position="1044"/>
    </location>
</feature>
<dbReference type="Proteomes" id="UP000738359">
    <property type="component" value="Unassembled WGS sequence"/>
</dbReference>
<evidence type="ECO:0000256" key="1">
    <source>
        <dbReference type="SAM" id="MobiDB-lite"/>
    </source>
</evidence>
<sequence length="1237" mass="138256">TKPLAPALGQSAAKSSIKSALSAGTTAPIAGKSASTSSAPESSKATKEQSTASTVEPKPAAPTDQKCKEVSQAPSEFVKIDTCNFDKSGTRLATLSFGKKNFYLDVWEIEDTLRNPGMNGKKVNINIGAGRVPHSPAFPTQQRRQVASVKKQIGSELYWNHHKNMTVAVSFGAAQVALIPHSVQESKPQPFLLFGCNLTKKTFVDNDPHEDLKWFVGYGDFFCPLLDNGQPDTAQEKFLACDGYSVAVYRCPAGRPWTLLWNIPLAEAPPRSPTSSMVPEKYNQSQQSADPPVCPGAFSVRKRILSKPTPTSTNEGLVLAKKLIQSVRHRYFAWTGHARAVTIWDFETGNAVSYIPHPDERKFMDVCTYLSVDGSVTVVWYRGHGIVGTYWTASGICIKMYRDNAGVFGGQFLVSENGSNLNGIVLQKTRSHLVSLLDGSKRHLAKDLGDLKGEITISATGGQSLVLVQGAAVTVTALDTAFAKLSNDWECKSTCGSLPTERLLEKRIYEAKSESDPGVVFDFCRKSGTRFVMERTRVLGHALYTLKLVFKVDPKESTLLVFSHEFKYAMLSGDAEQLVLVDEKYVQVWMIPNVFGYPCRLLLAWAVNPGTGSDGFWSEPFKPRLCCHSRILSMDLRRTDQSMTINLSDPKVFSEKTAGRFLGGMQLLMDMYTRILKINEHTSRIKRDSLPLAISKYLAGYINHNPTPHEPLNTVLAQICQTWTFEAREMYNDILLKILNTGKCWSPAPYYRSNKDRDGNMVSSNPINILLRRDDASVISTAKVLYKYCLQRAHDTGQIGHLAPVLDSLPLLFLQHRDHAFKYFRKMALIKAPEASFLREAYSVVEHTPRGHWCHLQLKDTSLLSNPSHGLDNIDDEGSKGASEVYGASYDMLWEYSDHGAKEDEVPTQSWLVDALAQGLNPFSRSYIKRHQFCREFLDNPAIEALIERKWTTIGLQYWCVCFISQCYVLKLLLDIVLGQLYGNDPKELFGDFVVIVTSAVFFLWLKIVQVFYRTDEESRLGYNIVGLLAFSMPLAGSVNQIWIVLGGKVLNASYLFSLSLVVFSLHLLFELRVFKSVYKFVSMLVAIVSGLKTLLLVLALSIIVFGTAILHTIGLSSTAPVAVPRTLYFLTFMFVFFVVIVILYILLDLMNSTYKKAEAEWLLNWNEHRLCCVERAENWTMIIPGFRKVAHGTDHSRHVFFSPAPSDVQAFTARHPIDLTLSTRKGQMGGEKYQKQ</sequence>
<accession>A0A9P6LWC8</accession>
<comment type="caution">
    <text evidence="3">The sequence shown here is derived from an EMBL/GenBank/DDBJ whole genome shotgun (WGS) entry which is preliminary data.</text>
</comment>
<keyword evidence="2" id="KW-0812">Transmembrane</keyword>
<reference evidence="3" key="1">
    <citation type="journal article" date="2020" name="Fungal Divers.">
        <title>Resolving the Mortierellaceae phylogeny through synthesis of multi-gene phylogenetics and phylogenomics.</title>
        <authorList>
            <person name="Vandepol N."/>
            <person name="Liber J."/>
            <person name="Desiro A."/>
            <person name="Na H."/>
            <person name="Kennedy M."/>
            <person name="Barry K."/>
            <person name="Grigoriev I.V."/>
            <person name="Miller A.N."/>
            <person name="O'Donnell K."/>
            <person name="Stajich J.E."/>
            <person name="Bonito G."/>
        </authorList>
    </citation>
    <scope>NUCLEOTIDE SEQUENCE</scope>
    <source>
        <strain evidence="3">CK1249</strain>
    </source>
</reference>
<dbReference type="EMBL" id="JAAAHY010001866">
    <property type="protein sequence ID" value="KAF9946352.1"/>
    <property type="molecule type" value="Genomic_DNA"/>
</dbReference>
<keyword evidence="2" id="KW-1133">Transmembrane helix</keyword>
<feature type="transmembrane region" description="Helical" evidence="2">
    <location>
        <begin position="1082"/>
        <end position="1115"/>
    </location>
</feature>
<protein>
    <submittedName>
        <fullName evidence="3">Uncharacterized protein</fullName>
    </submittedName>
</protein>
<evidence type="ECO:0000313" key="3">
    <source>
        <dbReference type="EMBL" id="KAF9946352.1"/>
    </source>
</evidence>
<keyword evidence="4" id="KW-1185">Reference proteome</keyword>
<feature type="non-terminal residue" evidence="3">
    <location>
        <position position="1237"/>
    </location>
</feature>
<proteinExistence type="predicted"/>
<feature type="transmembrane region" description="Helical" evidence="2">
    <location>
        <begin position="1127"/>
        <end position="1148"/>
    </location>
</feature>